<feature type="domain" description="UBC core" evidence="3">
    <location>
        <begin position="1"/>
        <end position="156"/>
    </location>
</feature>
<dbReference type="PANTHER" id="PTHR46116">
    <property type="entry name" value="(E3-INDEPENDENT) E2 UBIQUITIN-CONJUGATING ENZYME"/>
    <property type="match status" value="1"/>
</dbReference>
<dbReference type="KEGG" id="mis:MICPUN_71665"/>
<evidence type="ECO:0000313" key="4">
    <source>
        <dbReference type="EMBL" id="ACO61568.1"/>
    </source>
</evidence>
<dbReference type="OMA" id="NEANSEH"/>
<dbReference type="CDD" id="cd23837">
    <property type="entry name" value="UBCc_UBE2O"/>
    <property type="match status" value="1"/>
</dbReference>
<dbReference type="FunCoup" id="C1DZ95">
    <property type="interactions" value="260"/>
</dbReference>
<dbReference type="PROSITE" id="PS50127">
    <property type="entry name" value="UBC_2"/>
    <property type="match status" value="1"/>
</dbReference>
<accession>C1DZ95</accession>
<dbReference type="InterPro" id="IPR000608">
    <property type="entry name" value="UBC"/>
</dbReference>
<protein>
    <recommendedName>
        <fullName evidence="3">UBC core domain-containing protein</fullName>
    </recommendedName>
</protein>
<dbReference type="GeneID" id="8241013"/>
<evidence type="ECO:0000256" key="1">
    <source>
        <dbReference type="ARBA" id="ARBA00022679"/>
    </source>
</evidence>
<dbReference type="Proteomes" id="UP000002009">
    <property type="component" value="Chromosome 2"/>
</dbReference>
<evidence type="ECO:0000256" key="2">
    <source>
        <dbReference type="ARBA" id="ARBA00022786"/>
    </source>
</evidence>
<reference evidence="4 5" key="1">
    <citation type="journal article" date="2009" name="Science">
        <title>Green evolution and dynamic adaptations revealed by genomes of the marine picoeukaryotes Micromonas.</title>
        <authorList>
            <person name="Worden A.Z."/>
            <person name="Lee J.H."/>
            <person name="Mock T."/>
            <person name="Rouze P."/>
            <person name="Simmons M.P."/>
            <person name="Aerts A.L."/>
            <person name="Allen A.E."/>
            <person name="Cuvelier M.L."/>
            <person name="Derelle E."/>
            <person name="Everett M.V."/>
            <person name="Foulon E."/>
            <person name="Grimwood J."/>
            <person name="Gundlach H."/>
            <person name="Henrissat B."/>
            <person name="Napoli C."/>
            <person name="McDonald S.M."/>
            <person name="Parker M.S."/>
            <person name="Rombauts S."/>
            <person name="Salamov A."/>
            <person name="Von Dassow P."/>
            <person name="Badger J.H."/>
            <person name="Coutinho P.M."/>
            <person name="Demir E."/>
            <person name="Dubchak I."/>
            <person name="Gentemann C."/>
            <person name="Eikrem W."/>
            <person name="Gready J.E."/>
            <person name="John U."/>
            <person name="Lanier W."/>
            <person name="Lindquist E.A."/>
            <person name="Lucas S."/>
            <person name="Mayer K.F."/>
            <person name="Moreau H."/>
            <person name="Not F."/>
            <person name="Otillar R."/>
            <person name="Panaud O."/>
            <person name="Pangilinan J."/>
            <person name="Paulsen I."/>
            <person name="Piegu B."/>
            <person name="Poliakov A."/>
            <person name="Robbens S."/>
            <person name="Schmutz J."/>
            <person name="Toulza E."/>
            <person name="Wyss T."/>
            <person name="Zelensky A."/>
            <person name="Zhou K."/>
            <person name="Armbrust E.V."/>
            <person name="Bhattacharya D."/>
            <person name="Goodenough U.W."/>
            <person name="Van de Peer Y."/>
            <person name="Grigoriev I.V."/>
        </authorList>
    </citation>
    <scope>NUCLEOTIDE SEQUENCE [LARGE SCALE GENOMIC DNA]</scope>
    <source>
        <strain evidence="5">RCC299 / NOUM17</strain>
    </source>
</reference>
<evidence type="ECO:0000259" key="3">
    <source>
        <dbReference type="PROSITE" id="PS50127"/>
    </source>
</evidence>
<evidence type="ECO:0000313" key="5">
    <source>
        <dbReference type="Proteomes" id="UP000002009"/>
    </source>
</evidence>
<organism evidence="4 5">
    <name type="scientific">Micromonas commoda (strain RCC299 / NOUM17 / CCMP2709)</name>
    <name type="common">Picoplanktonic green alga</name>
    <dbReference type="NCBI Taxonomy" id="296587"/>
    <lineage>
        <taxon>Eukaryota</taxon>
        <taxon>Viridiplantae</taxon>
        <taxon>Chlorophyta</taxon>
        <taxon>Mamiellophyceae</taxon>
        <taxon>Mamiellales</taxon>
        <taxon>Mamiellaceae</taxon>
        <taxon>Micromonas</taxon>
    </lineage>
</organism>
<dbReference type="PANTHER" id="PTHR46116:SF15">
    <property type="entry name" value="(E3-INDEPENDENT) E2 UBIQUITIN-CONJUGATING ENZYME"/>
    <property type="match status" value="1"/>
</dbReference>
<dbReference type="OrthoDB" id="47801at2759"/>
<dbReference type="AlphaFoldDB" id="C1DZ95"/>
<dbReference type="eggNOG" id="KOG0895">
    <property type="taxonomic scope" value="Eukaryota"/>
</dbReference>
<keyword evidence="1" id="KW-0808">Transferase</keyword>
<dbReference type="EMBL" id="CP001323">
    <property type="protein sequence ID" value="ACO61568.1"/>
    <property type="molecule type" value="Genomic_DNA"/>
</dbReference>
<gene>
    <name evidence="4" type="ORF">MICPUN_71665</name>
</gene>
<dbReference type="InterPro" id="IPR016135">
    <property type="entry name" value="UBQ-conjugating_enzyme/RWD"/>
</dbReference>
<dbReference type="RefSeq" id="XP_002500310.1">
    <property type="nucleotide sequence ID" value="XM_002500264.1"/>
</dbReference>
<feature type="non-terminal residue" evidence="4">
    <location>
        <position position="1"/>
    </location>
</feature>
<feature type="non-terminal residue" evidence="4">
    <location>
        <position position="202"/>
    </location>
</feature>
<proteinExistence type="predicted"/>
<name>C1DZ95_MICCC</name>
<dbReference type="Pfam" id="PF00179">
    <property type="entry name" value="UQ_con"/>
    <property type="match status" value="1"/>
</dbReference>
<dbReference type="SMART" id="SM00212">
    <property type="entry name" value="UBCc"/>
    <property type="match status" value="1"/>
</dbReference>
<dbReference type="Gene3D" id="3.10.110.10">
    <property type="entry name" value="Ubiquitin Conjugating Enzyme"/>
    <property type="match status" value="1"/>
</dbReference>
<dbReference type="SUPFAM" id="SSF54495">
    <property type="entry name" value="UBC-like"/>
    <property type="match status" value="1"/>
</dbReference>
<dbReference type="STRING" id="296587.C1DZ95"/>
<dbReference type="GO" id="GO:0061631">
    <property type="term" value="F:ubiquitin conjugating enzyme activity"/>
    <property type="evidence" value="ECO:0007669"/>
    <property type="project" value="TreeGrafter"/>
</dbReference>
<keyword evidence="5" id="KW-1185">Reference proteome</keyword>
<sequence length="202" mass="22706">IAKEWSVLKDSVPDTIWCRAYEDRMDLTRAVLVGPAGTPYHDNLFVFDFHFTPSYPAEPPKAHYHSFGQRVNPNLYESGKVCLSLLHTWQGKGSEVWSPETSNMLQVLVSIQGLVLVEKAYYNEAGYEKQVGSEEGERNNAQYAEQAFLASLKTMMGLLRKPPRHCEALIRDHFAKRRDAILAACDAYQGGCPVGVYVHRGA</sequence>
<keyword evidence="2" id="KW-0833">Ubl conjugation pathway</keyword>
<dbReference type="InParanoid" id="C1DZ95"/>